<dbReference type="EMBL" id="JAYLAA010000037">
    <property type="protein sequence ID" value="MEC3876010.1"/>
    <property type="molecule type" value="Genomic_DNA"/>
</dbReference>
<evidence type="ECO:0000313" key="1">
    <source>
        <dbReference type="EMBL" id="MEC3876010.1"/>
    </source>
</evidence>
<reference evidence="1 2" key="1">
    <citation type="submission" date="2024-01" db="EMBL/GenBank/DDBJ databases">
        <title>Chryseobacterium sp. T9W2-O.</title>
        <authorList>
            <person name="Maltman C."/>
        </authorList>
    </citation>
    <scope>NUCLEOTIDE SEQUENCE [LARGE SCALE GENOMIC DNA]</scope>
    <source>
        <strain evidence="1 2">T9W2-O</strain>
    </source>
</reference>
<organism evidence="1 2">
    <name type="scientific">Chryseobacterium salviniae</name>
    <dbReference type="NCBI Taxonomy" id="3101750"/>
    <lineage>
        <taxon>Bacteria</taxon>
        <taxon>Pseudomonadati</taxon>
        <taxon>Bacteroidota</taxon>
        <taxon>Flavobacteriia</taxon>
        <taxon>Flavobacteriales</taxon>
        <taxon>Weeksellaceae</taxon>
        <taxon>Chryseobacterium group</taxon>
        <taxon>Chryseobacterium</taxon>
    </lineage>
</organism>
<gene>
    <name evidence="1" type="ORF">SOP96_09835</name>
</gene>
<comment type="caution">
    <text evidence="1">The sequence shown here is derived from an EMBL/GenBank/DDBJ whole genome shotgun (WGS) entry which is preliminary data.</text>
</comment>
<sequence length="147" mass="16970">MKKILLPALLFTALLSCEKSKPTREPDPYIDSIQARMKANEKIQFEEIDRKLEAHAKAQKQYVFVRLLVEEDYGMDTRLANFVSGIQDITKDLSEDEKAQMEDLIITNYLSSPDAKIRNGRVKKKEMFVFGSYAEASEKRNTFLITE</sequence>
<evidence type="ECO:0000313" key="2">
    <source>
        <dbReference type="Proteomes" id="UP001348397"/>
    </source>
</evidence>
<keyword evidence="2" id="KW-1185">Reference proteome</keyword>
<name>A0ABU6HV78_9FLAO</name>
<evidence type="ECO:0008006" key="3">
    <source>
        <dbReference type="Google" id="ProtNLM"/>
    </source>
</evidence>
<dbReference type="RefSeq" id="WP_326320804.1">
    <property type="nucleotide sequence ID" value="NZ_JAYLAA010000037.1"/>
</dbReference>
<protein>
    <recommendedName>
        <fullName evidence="3">Lipoprotein</fullName>
    </recommendedName>
</protein>
<dbReference type="PROSITE" id="PS51257">
    <property type="entry name" value="PROKAR_LIPOPROTEIN"/>
    <property type="match status" value="1"/>
</dbReference>
<accession>A0ABU6HV78</accession>
<dbReference type="Proteomes" id="UP001348397">
    <property type="component" value="Unassembled WGS sequence"/>
</dbReference>
<proteinExistence type="predicted"/>